<evidence type="ECO:0000313" key="1">
    <source>
        <dbReference type="EMBL" id="WSB96460.1"/>
    </source>
</evidence>
<organism evidence="1 2">
    <name type="scientific">Streptomyces scopuliridis</name>
    <dbReference type="NCBI Taxonomy" id="452529"/>
    <lineage>
        <taxon>Bacteria</taxon>
        <taxon>Bacillati</taxon>
        <taxon>Actinomycetota</taxon>
        <taxon>Actinomycetes</taxon>
        <taxon>Kitasatosporales</taxon>
        <taxon>Streptomycetaceae</taxon>
        <taxon>Streptomyces</taxon>
    </lineage>
</organism>
<accession>A0ACD4ZDW0</accession>
<name>A0ACD4ZDW0_9ACTN</name>
<keyword evidence="2" id="KW-1185">Reference proteome</keyword>
<gene>
    <name evidence="1" type="ORF">OG835_05240</name>
</gene>
<reference evidence="1" key="1">
    <citation type="submission" date="2022-10" db="EMBL/GenBank/DDBJ databases">
        <title>The complete genomes of actinobacterial strains from the NBC collection.</title>
        <authorList>
            <person name="Joergensen T.S."/>
            <person name="Alvarez Arevalo M."/>
            <person name="Sterndorff E.B."/>
            <person name="Faurdal D."/>
            <person name="Vuksanovic O."/>
            <person name="Mourched A.-S."/>
            <person name="Charusanti P."/>
            <person name="Shaw S."/>
            <person name="Blin K."/>
            <person name="Weber T."/>
        </authorList>
    </citation>
    <scope>NUCLEOTIDE SEQUENCE</scope>
    <source>
        <strain evidence="1">NBC 01771</strain>
    </source>
</reference>
<dbReference type="Proteomes" id="UP001348369">
    <property type="component" value="Chromosome"/>
</dbReference>
<dbReference type="EMBL" id="CP109109">
    <property type="protein sequence ID" value="WSB96460.1"/>
    <property type="molecule type" value="Genomic_DNA"/>
</dbReference>
<proteinExistence type="predicted"/>
<protein>
    <submittedName>
        <fullName evidence="1">TIGR03767 family metallophosphoesterase</fullName>
    </submittedName>
</protein>
<sequence>MTRIRSAVTAVDRRSFLAATGAVGVSAGIGLALGAGGGSGEAAAAPGTAAPSVPSPRTPAASATPTRTDPARTTLDSVAAPRDSAAAFRRLGDGPGWRRVVRETLAAPRPGRAQRRTVLSSFVQLTDLHLVDVQHPVRTEYLRSQQLSGWRPQEALTVPGAVALIEQINALKEGPATGAPLSFAVTTGDNTDNNSRAELDWFLTVMSGGRISPNTGDLQRYEGVQNSDERLFWHPEDSRRDTDKRLGYPRIDGFLDAAIRSVNSPGLRIPWYSTVGNHDGLASGAMADPSGFLAEFAVGAKKLYGIPDAEAKQLLKLLSKGGDPNGAKLIDLLRRSKRAMRSITADPRRAPFGPREYLTAHLDPARAGAGPAGHGYTAANLDNDTLYYTFPMGENVTGISLDTTDRGGHYTGSLNTAQLNWLKRKLAEHRDGYVVIFSHHNSWTMTNTHPDPAHPGEARHNGDEVLALLKRNRNVLAWVNGHSHRNSILPHGSFWEISTASHIDFPQLARVIEITDNGDGTLSLFTTLIESAAPHRTDFEDLSQTGLAALYRELSHNAPGSTTAPAGKSSDRNTELLLSR</sequence>
<evidence type="ECO:0000313" key="2">
    <source>
        <dbReference type="Proteomes" id="UP001348369"/>
    </source>
</evidence>